<keyword evidence="2" id="KW-1185">Reference proteome</keyword>
<dbReference type="PATRIC" id="fig|1423776.4.peg.1214"/>
<protein>
    <submittedName>
        <fullName evidence="1">Uncharacterized protein</fullName>
    </submittedName>
</protein>
<dbReference type="AlphaFoldDB" id="A0A0R1LQZ5"/>
<accession>A0A0R1LQZ5</accession>
<proteinExistence type="predicted"/>
<dbReference type="OrthoDB" id="2299964at2"/>
<dbReference type="Proteomes" id="UP000051160">
    <property type="component" value="Unassembled WGS sequence"/>
</dbReference>
<sequence length="87" mass="9968">MELNELVTLFHHLEPSLKLAIDGDPIEPITAVKVEQGQLVCQSTDEQPLTIERFRNLNITNGDLTVVDADHTRLFGFRQSNHWLLFK</sequence>
<comment type="caution">
    <text evidence="1">The sequence shown here is derived from an EMBL/GenBank/DDBJ whole genome shotgun (WGS) entry which is preliminary data.</text>
</comment>
<dbReference type="STRING" id="1423776.FD04_GL001201"/>
<organism evidence="1 2">
    <name type="scientific">Secundilactobacillus odoratitofui DSM 19909 = JCM 15043</name>
    <dbReference type="NCBI Taxonomy" id="1423776"/>
    <lineage>
        <taxon>Bacteria</taxon>
        <taxon>Bacillati</taxon>
        <taxon>Bacillota</taxon>
        <taxon>Bacilli</taxon>
        <taxon>Lactobacillales</taxon>
        <taxon>Lactobacillaceae</taxon>
        <taxon>Secundilactobacillus</taxon>
    </lineage>
</organism>
<evidence type="ECO:0000313" key="2">
    <source>
        <dbReference type="Proteomes" id="UP000051160"/>
    </source>
</evidence>
<evidence type="ECO:0000313" key="1">
    <source>
        <dbReference type="EMBL" id="KRK98222.1"/>
    </source>
</evidence>
<dbReference type="EMBL" id="AZEE01000028">
    <property type="protein sequence ID" value="KRK98222.1"/>
    <property type="molecule type" value="Genomic_DNA"/>
</dbReference>
<reference evidence="1 2" key="1">
    <citation type="journal article" date="2015" name="Genome Announc.">
        <title>Expanding the biotechnology potential of lactobacilli through comparative genomics of 213 strains and associated genera.</title>
        <authorList>
            <person name="Sun Z."/>
            <person name="Harris H.M."/>
            <person name="McCann A."/>
            <person name="Guo C."/>
            <person name="Argimon S."/>
            <person name="Zhang W."/>
            <person name="Yang X."/>
            <person name="Jeffery I.B."/>
            <person name="Cooney J.C."/>
            <person name="Kagawa T.F."/>
            <person name="Liu W."/>
            <person name="Song Y."/>
            <person name="Salvetti E."/>
            <person name="Wrobel A."/>
            <person name="Rasinkangas P."/>
            <person name="Parkhill J."/>
            <person name="Rea M.C."/>
            <person name="O'Sullivan O."/>
            <person name="Ritari J."/>
            <person name="Douillard F.P."/>
            <person name="Paul Ross R."/>
            <person name="Yang R."/>
            <person name="Briner A.E."/>
            <person name="Felis G.E."/>
            <person name="de Vos W.M."/>
            <person name="Barrangou R."/>
            <person name="Klaenhammer T.R."/>
            <person name="Caufield P.W."/>
            <person name="Cui Y."/>
            <person name="Zhang H."/>
            <person name="O'Toole P.W."/>
        </authorList>
    </citation>
    <scope>NUCLEOTIDE SEQUENCE [LARGE SCALE GENOMIC DNA]</scope>
    <source>
        <strain evidence="1 2">DSM 19909</strain>
    </source>
</reference>
<name>A0A0R1LQZ5_9LACO</name>
<gene>
    <name evidence="1" type="ORF">FD04_GL001201</name>
</gene>
<dbReference type="RefSeq" id="WP_054701120.1">
    <property type="nucleotide sequence ID" value="NZ_AZEE01000028.1"/>
</dbReference>